<evidence type="ECO:0000256" key="8">
    <source>
        <dbReference type="ARBA" id="ARBA00023053"/>
    </source>
</evidence>
<organism evidence="15 16">
    <name type="scientific">Poriferisphaera corsica</name>
    <dbReference type="NCBI Taxonomy" id="2528020"/>
    <lineage>
        <taxon>Bacteria</taxon>
        <taxon>Pseudomonadati</taxon>
        <taxon>Planctomycetota</taxon>
        <taxon>Phycisphaerae</taxon>
        <taxon>Phycisphaerales</taxon>
        <taxon>Phycisphaeraceae</taxon>
        <taxon>Poriferisphaera</taxon>
    </lineage>
</organism>
<keyword evidence="3" id="KW-0813">Transport</keyword>
<keyword evidence="16" id="KW-1185">Reference proteome</keyword>
<evidence type="ECO:0000256" key="7">
    <source>
        <dbReference type="ARBA" id="ARBA00022989"/>
    </source>
</evidence>
<feature type="transmembrane region" description="Helical" evidence="14">
    <location>
        <begin position="6"/>
        <end position="22"/>
    </location>
</feature>
<feature type="transmembrane region" description="Helical" evidence="14">
    <location>
        <begin position="43"/>
        <end position="67"/>
    </location>
</feature>
<feature type="transmembrane region" description="Helical" evidence="14">
    <location>
        <begin position="575"/>
        <end position="599"/>
    </location>
</feature>
<dbReference type="Proteomes" id="UP000317369">
    <property type="component" value="Chromosome"/>
</dbReference>
<dbReference type="GO" id="GO:0015293">
    <property type="term" value="F:symporter activity"/>
    <property type="evidence" value="ECO:0007669"/>
    <property type="project" value="UniProtKB-KW"/>
</dbReference>
<sequence length="763" mass="85185">MHALDWTLVGILLVGIIGLAYYTKRYTQSVADFLAANRCAGRYLLAISEGMAGLGAISVVAQFQMFYNAGFTATYWSLASQPMLILITLSGYVIYRYRETRAMTLAQYFEMRYSKGVRIYAGILGWISGIVNFGIFPSVGARFFMYFCGIPRYILGSVESGGGHIVATSSKVTHYLANGETNVYAGDALSKLDLSSLTYTFCWAQIDLTYIALMLGLLAVSLFFVFMGGQIAVMVTDFVQGIFTFIVMLVIVAFIFWKLDWVDISTTLASKTGEGKSMLNPFDTGNIDGFNPWFFFISIFGMFITYMAWQGASAYNSSAKNAHEARMSKILGSWRGMVFIMATMLLPIGAWVLMNQGGDGAESAAALTGQVDGALAMIGNESVQNQMRVPIALTKMLPVGITGAFCAVMLFAFISTHDTYLHSWGSIFVQDVILPFKKKPFTPKQHIWMLRFSIMFVALFIFMFSLFFQQSQYILMFFAITGAIYAGGAGPVIVFGLYWKRGTTKAALTSLTLGWAVALSGMVLQNGWKSVWYPKMEAYAPWMLDVWAGLFEMCRQLPGINWALDPEKFPIDGQWFFFFAIVLSLTAYITISLIESYVLGKPTHNMDQLLHRGDYRINDDHAEAEKPPVGIKAILPSSEFTFRDKLVYWGNFAWVAVWFVVFVVATTMNWLLPSMGYDTSFGNDGWAKFWQVQVFASIVLCIFTVIWFIVGGLGDMKSMFRTLSTAKRDVRDNGMVHDGHSIVDDELVEDAEEKEAETETVEA</sequence>
<evidence type="ECO:0000256" key="2">
    <source>
        <dbReference type="ARBA" id="ARBA00006434"/>
    </source>
</evidence>
<dbReference type="InterPro" id="IPR038377">
    <property type="entry name" value="Na/Glc_symporter_sf"/>
</dbReference>
<evidence type="ECO:0000256" key="3">
    <source>
        <dbReference type="ARBA" id="ARBA00022448"/>
    </source>
</evidence>
<dbReference type="PANTHER" id="PTHR48086:SF3">
    <property type="entry name" value="SODIUM_PROLINE SYMPORTER"/>
    <property type="match status" value="1"/>
</dbReference>
<keyword evidence="5 14" id="KW-0812">Transmembrane</keyword>
<dbReference type="Gene3D" id="1.20.1730.10">
    <property type="entry name" value="Sodium/glucose cotransporter"/>
    <property type="match status" value="1"/>
</dbReference>
<evidence type="ECO:0000256" key="13">
    <source>
        <dbReference type="RuleBase" id="RU362091"/>
    </source>
</evidence>
<feature type="transmembrane region" description="Helical" evidence="14">
    <location>
        <begin position="646"/>
        <end position="672"/>
    </location>
</feature>
<reference evidence="15 16" key="1">
    <citation type="submission" date="2019-02" db="EMBL/GenBank/DDBJ databases">
        <title>Deep-cultivation of Planctomycetes and their phenomic and genomic characterization uncovers novel biology.</title>
        <authorList>
            <person name="Wiegand S."/>
            <person name="Jogler M."/>
            <person name="Boedeker C."/>
            <person name="Pinto D."/>
            <person name="Vollmers J."/>
            <person name="Rivas-Marin E."/>
            <person name="Kohn T."/>
            <person name="Peeters S.H."/>
            <person name="Heuer A."/>
            <person name="Rast P."/>
            <person name="Oberbeckmann S."/>
            <person name="Bunk B."/>
            <person name="Jeske O."/>
            <person name="Meyerdierks A."/>
            <person name="Storesund J.E."/>
            <person name="Kallscheuer N."/>
            <person name="Luecker S."/>
            <person name="Lage O.M."/>
            <person name="Pohl T."/>
            <person name="Merkel B.J."/>
            <person name="Hornburger P."/>
            <person name="Mueller R.-W."/>
            <person name="Bruemmer F."/>
            <person name="Labrenz M."/>
            <person name="Spormann A.M."/>
            <person name="Op den Camp H."/>
            <person name="Overmann J."/>
            <person name="Amann R."/>
            <person name="Jetten M.S.M."/>
            <person name="Mascher T."/>
            <person name="Medema M.H."/>
            <person name="Devos D.P."/>
            <person name="Kaster A.-K."/>
            <person name="Ovreas L."/>
            <person name="Rohde M."/>
            <person name="Galperin M.Y."/>
            <person name="Jogler C."/>
        </authorList>
    </citation>
    <scope>NUCLEOTIDE SEQUENCE [LARGE SCALE GENOMIC DNA]</scope>
    <source>
        <strain evidence="15 16">KS4</strain>
    </source>
</reference>
<keyword evidence="11" id="KW-0739">Sodium transport</keyword>
<gene>
    <name evidence="15" type="ORF">KS4_01250</name>
</gene>
<keyword evidence="8" id="KW-0915">Sodium</keyword>
<evidence type="ECO:0000256" key="10">
    <source>
        <dbReference type="ARBA" id="ARBA00023136"/>
    </source>
</evidence>
<feature type="transmembrane region" description="Helical" evidence="14">
    <location>
        <begin position="506"/>
        <end position="524"/>
    </location>
</feature>
<proteinExistence type="inferred from homology"/>
<keyword evidence="4" id="KW-1003">Cell membrane</keyword>
<feature type="transmembrane region" description="Helical" evidence="14">
    <location>
        <begin position="474"/>
        <end position="499"/>
    </location>
</feature>
<evidence type="ECO:0000313" key="16">
    <source>
        <dbReference type="Proteomes" id="UP000317369"/>
    </source>
</evidence>
<feature type="transmembrane region" description="Helical" evidence="14">
    <location>
        <begin position="448"/>
        <end position="468"/>
    </location>
</feature>
<keyword evidence="9" id="KW-0406">Ion transport</keyword>
<feature type="transmembrane region" description="Helical" evidence="14">
    <location>
        <begin position="208"/>
        <end position="226"/>
    </location>
</feature>
<dbReference type="KEGG" id="pcor:KS4_01250"/>
<keyword evidence="7 14" id="KW-1133">Transmembrane helix</keyword>
<evidence type="ECO:0000256" key="12">
    <source>
        <dbReference type="ARBA" id="ARBA00033708"/>
    </source>
</evidence>
<dbReference type="Pfam" id="PF00474">
    <property type="entry name" value="SSF"/>
    <property type="match status" value="1"/>
</dbReference>
<feature type="transmembrane region" description="Helical" evidence="14">
    <location>
        <begin position="391"/>
        <end position="414"/>
    </location>
</feature>
<feature type="transmembrane region" description="Helical" evidence="14">
    <location>
        <begin position="238"/>
        <end position="257"/>
    </location>
</feature>
<evidence type="ECO:0000256" key="14">
    <source>
        <dbReference type="SAM" id="Phobius"/>
    </source>
</evidence>
<evidence type="ECO:0000256" key="11">
    <source>
        <dbReference type="ARBA" id="ARBA00023201"/>
    </source>
</evidence>
<dbReference type="AlphaFoldDB" id="A0A517YPF2"/>
<feature type="transmembrane region" description="Helical" evidence="14">
    <location>
        <begin position="692"/>
        <end position="713"/>
    </location>
</feature>
<comment type="catalytic activity">
    <reaction evidence="12">
        <text>L-proline(in) + Na(+)(in) = L-proline(out) + Na(+)(out)</text>
        <dbReference type="Rhea" id="RHEA:28967"/>
        <dbReference type="ChEBI" id="CHEBI:29101"/>
        <dbReference type="ChEBI" id="CHEBI:60039"/>
    </reaction>
</comment>
<protein>
    <submittedName>
        <fullName evidence="15">Sodium/panthothenate symporter</fullName>
    </submittedName>
</protein>
<dbReference type="GO" id="GO:0006814">
    <property type="term" value="P:sodium ion transport"/>
    <property type="evidence" value="ECO:0007669"/>
    <property type="project" value="UniProtKB-KW"/>
</dbReference>
<evidence type="ECO:0000256" key="4">
    <source>
        <dbReference type="ARBA" id="ARBA00022475"/>
    </source>
</evidence>
<keyword evidence="10 14" id="KW-0472">Membrane</keyword>
<evidence type="ECO:0000256" key="5">
    <source>
        <dbReference type="ARBA" id="ARBA00022692"/>
    </source>
</evidence>
<evidence type="ECO:0000256" key="6">
    <source>
        <dbReference type="ARBA" id="ARBA00022847"/>
    </source>
</evidence>
<comment type="subcellular location">
    <subcellularLocation>
        <location evidence="1">Cell membrane</location>
        <topology evidence="1">Multi-pass membrane protein</topology>
    </subcellularLocation>
</comment>
<dbReference type="GO" id="GO:0005886">
    <property type="term" value="C:plasma membrane"/>
    <property type="evidence" value="ECO:0007669"/>
    <property type="project" value="UniProtKB-SubCell"/>
</dbReference>
<feature type="transmembrane region" description="Helical" evidence="14">
    <location>
        <begin position="116"/>
        <end position="136"/>
    </location>
</feature>
<feature type="transmembrane region" description="Helical" evidence="14">
    <location>
        <begin position="293"/>
        <end position="315"/>
    </location>
</feature>
<name>A0A517YPF2_9BACT</name>
<dbReference type="InterPro" id="IPR050277">
    <property type="entry name" value="Sodium:Solute_Symporter"/>
</dbReference>
<keyword evidence="6" id="KW-0769">Symport</keyword>
<dbReference type="RefSeq" id="WP_234698896.1">
    <property type="nucleotide sequence ID" value="NZ_CP036425.1"/>
</dbReference>
<dbReference type="PANTHER" id="PTHR48086">
    <property type="entry name" value="SODIUM/PROLINE SYMPORTER-RELATED"/>
    <property type="match status" value="1"/>
</dbReference>
<feature type="transmembrane region" description="Helical" evidence="14">
    <location>
        <begin position="73"/>
        <end position="95"/>
    </location>
</feature>
<evidence type="ECO:0000313" key="15">
    <source>
        <dbReference type="EMBL" id="QDU32096.1"/>
    </source>
</evidence>
<accession>A0A517YPF2</accession>
<feature type="transmembrane region" description="Helical" evidence="14">
    <location>
        <begin position="336"/>
        <end position="354"/>
    </location>
</feature>
<dbReference type="EMBL" id="CP036425">
    <property type="protein sequence ID" value="QDU32096.1"/>
    <property type="molecule type" value="Genomic_DNA"/>
</dbReference>
<evidence type="ECO:0000256" key="1">
    <source>
        <dbReference type="ARBA" id="ARBA00004651"/>
    </source>
</evidence>
<dbReference type="InterPro" id="IPR001734">
    <property type="entry name" value="Na/solute_symporter"/>
</dbReference>
<comment type="similarity">
    <text evidence="2 13">Belongs to the sodium:solute symporter (SSF) (TC 2.A.21) family.</text>
</comment>
<dbReference type="PROSITE" id="PS50283">
    <property type="entry name" value="NA_SOLUT_SYMP_3"/>
    <property type="match status" value="1"/>
</dbReference>
<evidence type="ECO:0000256" key="9">
    <source>
        <dbReference type="ARBA" id="ARBA00023065"/>
    </source>
</evidence>